<feature type="compositionally biased region" description="Polar residues" evidence="5">
    <location>
        <begin position="319"/>
        <end position="329"/>
    </location>
</feature>
<comment type="subcellular location">
    <subcellularLocation>
        <location evidence="1">Nucleus</location>
        <location evidence="1">Nucleolus</location>
    </subcellularLocation>
</comment>
<dbReference type="GO" id="GO:0005737">
    <property type="term" value="C:cytoplasm"/>
    <property type="evidence" value="ECO:0007669"/>
    <property type="project" value="TreeGrafter"/>
</dbReference>
<evidence type="ECO:0000256" key="4">
    <source>
        <dbReference type="SAM" id="Coils"/>
    </source>
</evidence>
<evidence type="ECO:0000256" key="1">
    <source>
        <dbReference type="ARBA" id="ARBA00004604"/>
    </source>
</evidence>
<dbReference type="SUPFAM" id="SSF110324">
    <property type="entry name" value="Ribosomal L27 protein-like"/>
    <property type="match status" value="1"/>
</dbReference>
<keyword evidence="3" id="KW-0271">Exosome</keyword>
<feature type="compositionally biased region" description="Low complexity" evidence="5">
    <location>
        <begin position="80"/>
        <end position="89"/>
    </location>
</feature>
<dbReference type="Gene3D" id="2.40.50.100">
    <property type="match status" value="1"/>
</dbReference>
<dbReference type="GO" id="GO:0003723">
    <property type="term" value="F:RNA binding"/>
    <property type="evidence" value="ECO:0007669"/>
    <property type="project" value="InterPro"/>
</dbReference>
<dbReference type="EMBL" id="MU856999">
    <property type="protein sequence ID" value="KAK4151806.1"/>
    <property type="molecule type" value="Genomic_DNA"/>
</dbReference>
<dbReference type="InterPro" id="IPR019495">
    <property type="entry name" value="EXOSC1_C"/>
</dbReference>
<evidence type="ECO:0000313" key="7">
    <source>
        <dbReference type="EMBL" id="KAK4151806.1"/>
    </source>
</evidence>
<dbReference type="CDD" id="cd05791">
    <property type="entry name" value="S1_CSL4"/>
    <property type="match status" value="1"/>
</dbReference>
<dbReference type="Gene3D" id="2.40.50.140">
    <property type="entry name" value="Nucleic acid-binding proteins"/>
    <property type="match status" value="1"/>
</dbReference>
<dbReference type="SMART" id="SM00316">
    <property type="entry name" value="S1"/>
    <property type="match status" value="1"/>
</dbReference>
<dbReference type="InterPro" id="IPR025721">
    <property type="entry name" value="Exosome_cplx_N_dom"/>
</dbReference>
<dbReference type="SUPFAM" id="SSF50249">
    <property type="entry name" value="Nucleic acid-binding proteins"/>
    <property type="match status" value="1"/>
</dbReference>
<dbReference type="Pfam" id="PF10447">
    <property type="entry name" value="EXOSC1"/>
    <property type="match status" value="2"/>
</dbReference>
<dbReference type="PANTHER" id="PTHR12686:SF8">
    <property type="entry name" value="EXOSOME COMPLEX COMPONENT CSL4"/>
    <property type="match status" value="1"/>
</dbReference>
<reference evidence="7" key="1">
    <citation type="journal article" date="2023" name="Mol. Phylogenet. Evol.">
        <title>Genome-scale phylogeny and comparative genomics of the fungal order Sordariales.</title>
        <authorList>
            <person name="Hensen N."/>
            <person name="Bonometti L."/>
            <person name="Westerberg I."/>
            <person name="Brannstrom I.O."/>
            <person name="Guillou S."/>
            <person name="Cros-Aarteil S."/>
            <person name="Calhoun S."/>
            <person name="Haridas S."/>
            <person name="Kuo A."/>
            <person name="Mondo S."/>
            <person name="Pangilinan J."/>
            <person name="Riley R."/>
            <person name="LaButti K."/>
            <person name="Andreopoulos B."/>
            <person name="Lipzen A."/>
            <person name="Chen C."/>
            <person name="Yan M."/>
            <person name="Daum C."/>
            <person name="Ng V."/>
            <person name="Clum A."/>
            <person name="Steindorff A."/>
            <person name="Ohm R.A."/>
            <person name="Martin F."/>
            <person name="Silar P."/>
            <person name="Natvig D.O."/>
            <person name="Lalanne C."/>
            <person name="Gautier V."/>
            <person name="Ament-Velasquez S.L."/>
            <person name="Kruys A."/>
            <person name="Hutchinson M.I."/>
            <person name="Powell A.J."/>
            <person name="Barry K."/>
            <person name="Miller A.N."/>
            <person name="Grigoriev I.V."/>
            <person name="Debuchy R."/>
            <person name="Gladieux P."/>
            <person name="Hiltunen Thoren M."/>
            <person name="Johannesson H."/>
        </authorList>
    </citation>
    <scope>NUCLEOTIDE SEQUENCE</scope>
    <source>
        <strain evidence="7">CBS 538.74</strain>
    </source>
</reference>
<dbReference type="Gene3D" id="6.10.140.910">
    <property type="match status" value="1"/>
</dbReference>
<evidence type="ECO:0000256" key="3">
    <source>
        <dbReference type="ARBA" id="ARBA00022835"/>
    </source>
</evidence>
<evidence type="ECO:0000259" key="6">
    <source>
        <dbReference type="SMART" id="SM00316"/>
    </source>
</evidence>
<keyword evidence="2" id="KW-0963">Cytoplasm</keyword>
<feature type="region of interest" description="Disordered" evidence="5">
    <location>
        <begin position="48"/>
        <end position="74"/>
    </location>
</feature>
<reference evidence="7" key="2">
    <citation type="submission" date="2023-05" db="EMBL/GenBank/DDBJ databases">
        <authorList>
            <consortium name="Lawrence Berkeley National Laboratory"/>
            <person name="Steindorff A."/>
            <person name="Hensen N."/>
            <person name="Bonometti L."/>
            <person name="Westerberg I."/>
            <person name="Brannstrom I.O."/>
            <person name="Guillou S."/>
            <person name="Cros-Aarteil S."/>
            <person name="Calhoun S."/>
            <person name="Haridas S."/>
            <person name="Kuo A."/>
            <person name="Mondo S."/>
            <person name="Pangilinan J."/>
            <person name="Riley R."/>
            <person name="Labutti K."/>
            <person name="Andreopoulos B."/>
            <person name="Lipzen A."/>
            <person name="Chen C."/>
            <person name="Yanf M."/>
            <person name="Daum C."/>
            <person name="Ng V."/>
            <person name="Clum A."/>
            <person name="Ohm R."/>
            <person name="Martin F."/>
            <person name="Silar P."/>
            <person name="Natvig D."/>
            <person name="Lalanne C."/>
            <person name="Gautier V."/>
            <person name="Ament-Velasquez S.L."/>
            <person name="Kruys A."/>
            <person name="Hutchinson M.I."/>
            <person name="Powell A.J."/>
            <person name="Barry K."/>
            <person name="Miller A.N."/>
            <person name="Grigoriev I.V."/>
            <person name="Debuchy R."/>
            <person name="Gladieux P."/>
            <person name="Thoren M.H."/>
            <person name="Johannesson H."/>
        </authorList>
    </citation>
    <scope>NUCLEOTIDE SEQUENCE</scope>
    <source>
        <strain evidence="7">CBS 538.74</strain>
    </source>
</reference>
<dbReference type="InterPro" id="IPR012340">
    <property type="entry name" value="NA-bd_OB-fold"/>
</dbReference>
<organism evidence="7 8">
    <name type="scientific">Chaetomidium leptoderma</name>
    <dbReference type="NCBI Taxonomy" id="669021"/>
    <lineage>
        <taxon>Eukaryota</taxon>
        <taxon>Fungi</taxon>
        <taxon>Dikarya</taxon>
        <taxon>Ascomycota</taxon>
        <taxon>Pezizomycotina</taxon>
        <taxon>Sordariomycetes</taxon>
        <taxon>Sordariomycetidae</taxon>
        <taxon>Sordariales</taxon>
        <taxon>Chaetomiaceae</taxon>
        <taxon>Chaetomidium</taxon>
    </lineage>
</organism>
<feature type="domain" description="S1 motif" evidence="6">
    <location>
        <begin position="111"/>
        <end position="191"/>
    </location>
</feature>
<accession>A0AAN6ZWW8</accession>
<feature type="coiled-coil region" evidence="4">
    <location>
        <begin position="375"/>
        <end position="445"/>
    </location>
</feature>
<dbReference type="InterPro" id="IPR039771">
    <property type="entry name" value="Csl4"/>
</dbReference>
<dbReference type="Proteomes" id="UP001302745">
    <property type="component" value="Unassembled WGS sequence"/>
</dbReference>
<feature type="region of interest" description="Disordered" evidence="5">
    <location>
        <begin position="1"/>
        <end position="30"/>
    </location>
</feature>
<feature type="region of interest" description="Disordered" evidence="5">
    <location>
        <begin position="313"/>
        <end position="364"/>
    </location>
</feature>
<evidence type="ECO:0000256" key="5">
    <source>
        <dbReference type="SAM" id="MobiDB-lite"/>
    </source>
</evidence>
<comment type="caution">
    <text evidence="7">The sequence shown here is derived from an EMBL/GenBank/DDBJ whole genome shotgun (WGS) entry which is preliminary data.</text>
</comment>
<keyword evidence="8" id="KW-1185">Reference proteome</keyword>
<dbReference type="Pfam" id="PF06428">
    <property type="entry name" value="Sec2p"/>
    <property type="match status" value="1"/>
</dbReference>
<dbReference type="FunFam" id="2.40.50.140:FF:000198">
    <property type="entry name" value="Exosome complex component CSL4"/>
    <property type="match status" value="1"/>
</dbReference>
<dbReference type="GO" id="GO:0005730">
    <property type="term" value="C:nucleolus"/>
    <property type="evidence" value="ECO:0007669"/>
    <property type="project" value="UniProtKB-SubCell"/>
</dbReference>
<evidence type="ECO:0000256" key="2">
    <source>
        <dbReference type="ARBA" id="ARBA00022490"/>
    </source>
</evidence>
<dbReference type="Pfam" id="PF14382">
    <property type="entry name" value="ECR1_N"/>
    <property type="match status" value="1"/>
</dbReference>
<name>A0AAN6ZWW8_9PEZI</name>
<proteinExistence type="predicted"/>
<dbReference type="GO" id="GO:0000176">
    <property type="term" value="C:nuclear exosome (RNase complex)"/>
    <property type="evidence" value="ECO:0007669"/>
    <property type="project" value="TreeGrafter"/>
</dbReference>
<feature type="coiled-coil region" evidence="4">
    <location>
        <begin position="262"/>
        <end position="296"/>
    </location>
</feature>
<protein>
    <recommendedName>
        <fullName evidence="6">S1 motif domain-containing protein</fullName>
    </recommendedName>
</protein>
<dbReference type="GO" id="GO:0006396">
    <property type="term" value="P:RNA processing"/>
    <property type="evidence" value="ECO:0007669"/>
    <property type="project" value="InterPro"/>
</dbReference>
<dbReference type="SUPFAM" id="SSF144284">
    <property type="entry name" value="Sec2 N-terminal region"/>
    <property type="match status" value="1"/>
</dbReference>
<feature type="region of interest" description="Disordered" evidence="5">
    <location>
        <begin position="79"/>
        <end position="98"/>
    </location>
</feature>
<keyword evidence="4" id="KW-0175">Coiled coil</keyword>
<dbReference type="InterPro" id="IPR003029">
    <property type="entry name" value="S1_domain"/>
</dbReference>
<dbReference type="PANTHER" id="PTHR12686">
    <property type="entry name" value="3'-5' EXORIBONUCLEASE CSL4-RELATED"/>
    <property type="match status" value="1"/>
</dbReference>
<evidence type="ECO:0000313" key="8">
    <source>
        <dbReference type="Proteomes" id="UP001302745"/>
    </source>
</evidence>
<sequence length="460" mass="49952">MTTTSPPTLAIPGQLLGPASRYQPGPGTHLHDSQLYSSLLGQVRITQPARAPGPAKRLTKITPAPAPAELPTISVAPARSSFSSGPLEEGSGGGEVGAVVGENRRREVLPEVGNVVLCRVIRITPRQAVVTILVCGGTVLEAEWQGLIRVQDVRATEKDRVRIYESFRPGDIVRAEVISLGDQANYYLSTTRNELGVILAMSEAGNKMQPISWKEFRDPETGMMELRKVAQPQPHPRTLTAERESANPCCPRCGFDVDLPAFEDNQIALLNAQNQISDLQAQVRLLNQKASAAVDRWADYEDELAKLRAQLEARPQTPTPHAQSTAAKQPTSLPTPPSSAAGLPTPDGGGIGPLSPPPSLPTSAQLTTEDLLSALSREQALRREAEGQLTKTSQEVEELSASLFEQANEMVATERRARARLEERVGELESREGDKRRRLERLERAVGRIERVRGVLEGTV</sequence>
<dbReference type="AlphaFoldDB" id="A0AAN6ZWW8"/>
<gene>
    <name evidence="7" type="ORF">C8A00DRAFT_45038</name>
</gene>
<dbReference type="InterPro" id="IPR009449">
    <property type="entry name" value="Sec2_N"/>
</dbReference>